<accession>A0A5M3X005</accession>
<keyword evidence="3" id="KW-1185">Reference proteome</keyword>
<evidence type="ECO:0000313" key="3">
    <source>
        <dbReference type="Proteomes" id="UP000331127"/>
    </source>
</evidence>
<sequence length="70" mass="7399">MGLNTGIQCPMNDRAPPYLPVVDWLVPLTVPWLPFPDESVTVVPDVSFIPYAATSPGENGDGDGEGEGLS</sequence>
<feature type="compositionally biased region" description="Acidic residues" evidence="1">
    <location>
        <begin position="60"/>
        <end position="70"/>
    </location>
</feature>
<reference evidence="2 3" key="1">
    <citation type="submission" date="2019-10" db="EMBL/GenBank/DDBJ databases">
        <title>Whole genome shotgun sequence of Acrocarpospora macrocephala NBRC 16266.</title>
        <authorList>
            <person name="Ichikawa N."/>
            <person name="Kimura A."/>
            <person name="Kitahashi Y."/>
            <person name="Komaki H."/>
            <person name="Oguchi A."/>
        </authorList>
    </citation>
    <scope>NUCLEOTIDE SEQUENCE [LARGE SCALE GENOMIC DNA]</scope>
    <source>
        <strain evidence="2 3">NBRC 16266</strain>
    </source>
</reference>
<name>A0A5M3X005_9ACTN</name>
<proteinExistence type="predicted"/>
<dbReference type="EMBL" id="BLAE01000034">
    <property type="protein sequence ID" value="GES12043.1"/>
    <property type="molecule type" value="Genomic_DNA"/>
</dbReference>
<evidence type="ECO:0000313" key="2">
    <source>
        <dbReference type="EMBL" id="GES12043.1"/>
    </source>
</evidence>
<comment type="caution">
    <text evidence="2">The sequence shown here is derived from an EMBL/GenBank/DDBJ whole genome shotgun (WGS) entry which is preliminary data.</text>
</comment>
<gene>
    <name evidence="2" type="ORF">Amac_056400</name>
</gene>
<evidence type="ECO:0000256" key="1">
    <source>
        <dbReference type="SAM" id="MobiDB-lite"/>
    </source>
</evidence>
<dbReference type="Proteomes" id="UP000331127">
    <property type="component" value="Unassembled WGS sequence"/>
</dbReference>
<protein>
    <submittedName>
        <fullName evidence="2">Uncharacterized protein</fullName>
    </submittedName>
</protein>
<dbReference type="AlphaFoldDB" id="A0A5M3X005"/>
<organism evidence="2 3">
    <name type="scientific">Acrocarpospora macrocephala</name>
    <dbReference type="NCBI Taxonomy" id="150177"/>
    <lineage>
        <taxon>Bacteria</taxon>
        <taxon>Bacillati</taxon>
        <taxon>Actinomycetota</taxon>
        <taxon>Actinomycetes</taxon>
        <taxon>Streptosporangiales</taxon>
        <taxon>Streptosporangiaceae</taxon>
        <taxon>Acrocarpospora</taxon>
    </lineage>
</organism>
<feature type="region of interest" description="Disordered" evidence="1">
    <location>
        <begin position="51"/>
        <end position="70"/>
    </location>
</feature>